<dbReference type="InterPro" id="IPR007387">
    <property type="entry name" value="TRAP_DctQ"/>
</dbReference>
<feature type="transmembrane region" description="Helical" evidence="9">
    <location>
        <begin position="76"/>
        <end position="99"/>
    </location>
</feature>
<keyword evidence="12" id="KW-1185">Reference proteome</keyword>
<accession>A0A2P5TKE0</accession>
<evidence type="ECO:0000256" key="6">
    <source>
        <dbReference type="ARBA" id="ARBA00022989"/>
    </source>
</evidence>
<evidence type="ECO:0000313" key="11">
    <source>
        <dbReference type="EMBL" id="PPL15610.1"/>
    </source>
</evidence>
<evidence type="ECO:0000256" key="8">
    <source>
        <dbReference type="ARBA" id="ARBA00038436"/>
    </source>
</evidence>
<proteinExistence type="inferred from homology"/>
<evidence type="ECO:0000256" key="1">
    <source>
        <dbReference type="ARBA" id="ARBA00004429"/>
    </source>
</evidence>
<keyword evidence="2 9" id="KW-0813">Transport</keyword>
<feature type="transmembrane region" description="Helical" evidence="9">
    <location>
        <begin position="151"/>
        <end position="172"/>
    </location>
</feature>
<keyword evidence="6 9" id="KW-1133">Transmembrane helix</keyword>
<dbReference type="PANTHER" id="PTHR35011:SF2">
    <property type="entry name" value="2,3-DIKETO-L-GULONATE TRAP TRANSPORTER SMALL PERMEASE PROTEIN YIAM"/>
    <property type="match status" value="1"/>
</dbReference>
<evidence type="ECO:0000256" key="4">
    <source>
        <dbReference type="ARBA" id="ARBA00022519"/>
    </source>
</evidence>
<dbReference type="AlphaFoldDB" id="A0A2P5TKE0"/>
<keyword evidence="3" id="KW-1003">Cell membrane</keyword>
<dbReference type="RefSeq" id="WP_104486965.1">
    <property type="nucleotide sequence ID" value="NZ_BMYB01000021.1"/>
</dbReference>
<reference evidence="12" key="1">
    <citation type="submission" date="2016-11" db="EMBL/GenBank/DDBJ databases">
        <authorList>
            <person name="Sisinthy S."/>
            <person name="Ara S."/>
            <person name="Gundlapally S.R."/>
        </authorList>
    </citation>
    <scope>NUCLEOTIDE SEQUENCE [LARGE SCALE GENOMIC DNA]</scope>
    <source>
        <strain evidence="12">V1-41</strain>
    </source>
</reference>
<dbReference type="Proteomes" id="UP000242231">
    <property type="component" value="Unassembled WGS sequence"/>
</dbReference>
<keyword evidence="7 9" id="KW-0472">Membrane</keyword>
<evidence type="ECO:0000259" key="10">
    <source>
        <dbReference type="Pfam" id="PF04290"/>
    </source>
</evidence>
<dbReference type="EMBL" id="MPZM01000028">
    <property type="protein sequence ID" value="PPL15610.1"/>
    <property type="molecule type" value="Genomic_DNA"/>
</dbReference>
<dbReference type="OrthoDB" id="9791324at2"/>
<dbReference type="Pfam" id="PF04290">
    <property type="entry name" value="DctQ"/>
    <property type="match status" value="1"/>
</dbReference>
<comment type="subunit">
    <text evidence="9">The complex comprises the extracytoplasmic solute receptor protein and the two transmembrane proteins.</text>
</comment>
<comment type="subcellular location">
    <subcellularLocation>
        <location evidence="1 9">Cell inner membrane</location>
        <topology evidence="1 9">Multi-pass membrane protein</topology>
    </subcellularLocation>
</comment>
<feature type="transmembrane region" description="Helical" evidence="9">
    <location>
        <begin position="111"/>
        <end position="131"/>
    </location>
</feature>
<comment type="caution">
    <text evidence="11">The sequence shown here is derived from an EMBL/GenBank/DDBJ whole genome shotgun (WGS) entry which is preliminary data.</text>
</comment>
<protein>
    <recommendedName>
        <fullName evidence="9">TRAP transporter small permease protein</fullName>
    </recommendedName>
</protein>
<evidence type="ECO:0000313" key="12">
    <source>
        <dbReference type="Proteomes" id="UP000242231"/>
    </source>
</evidence>
<feature type="transmembrane region" description="Helical" evidence="9">
    <location>
        <begin position="35"/>
        <end position="56"/>
    </location>
</feature>
<dbReference type="GO" id="GO:0022857">
    <property type="term" value="F:transmembrane transporter activity"/>
    <property type="evidence" value="ECO:0007669"/>
    <property type="project" value="UniProtKB-UniRule"/>
</dbReference>
<dbReference type="InterPro" id="IPR055348">
    <property type="entry name" value="DctQ"/>
</dbReference>
<comment type="similarity">
    <text evidence="8 9">Belongs to the TRAP transporter small permease family.</text>
</comment>
<feature type="domain" description="Tripartite ATP-independent periplasmic transporters DctQ component" evidence="10">
    <location>
        <begin position="47"/>
        <end position="173"/>
    </location>
</feature>
<comment type="function">
    <text evidence="9">Part of the tripartite ATP-independent periplasmic (TRAP) transport system.</text>
</comment>
<keyword evidence="4 9" id="KW-0997">Cell inner membrane</keyword>
<keyword evidence="5 9" id="KW-0812">Transmembrane</keyword>
<evidence type="ECO:0000256" key="7">
    <source>
        <dbReference type="ARBA" id="ARBA00023136"/>
    </source>
</evidence>
<dbReference type="GO" id="GO:0005886">
    <property type="term" value="C:plasma membrane"/>
    <property type="evidence" value="ECO:0007669"/>
    <property type="project" value="UniProtKB-SubCell"/>
</dbReference>
<gene>
    <name evidence="11" type="ORF">UN63_11865</name>
</gene>
<dbReference type="PANTHER" id="PTHR35011">
    <property type="entry name" value="2,3-DIKETO-L-GULONATE TRAP TRANSPORTER SMALL PERMEASE PROTEIN YIAM"/>
    <property type="match status" value="1"/>
</dbReference>
<organism evidence="11 12">
    <name type="scientific">Oceanisphaera arctica</name>
    <dbReference type="NCBI Taxonomy" id="641510"/>
    <lineage>
        <taxon>Bacteria</taxon>
        <taxon>Pseudomonadati</taxon>
        <taxon>Pseudomonadota</taxon>
        <taxon>Gammaproteobacteria</taxon>
        <taxon>Aeromonadales</taxon>
        <taxon>Aeromonadaceae</taxon>
        <taxon>Oceanisphaera</taxon>
    </lineage>
</organism>
<dbReference type="GO" id="GO:0015740">
    <property type="term" value="P:C4-dicarboxylate transport"/>
    <property type="evidence" value="ECO:0007669"/>
    <property type="project" value="TreeGrafter"/>
</dbReference>
<sequence length="188" mass="20872">MKTGHSEHVDMLAGPGASSSLAAPVRRCLLKVDKASMVMIQASMAVMVLLVSSQVFSRYLLSESIDWADEGSRLAFVWAIFLAIPHGLKQGVHVGIDVLTNRLPPQWQERLARLMLLVSGVLMVVVCYQAVMVSIDTWEELMPTLPVTASVFYFPVMLSCGHALLHLLFMAWQGTDTWREPDNEEEVS</sequence>
<evidence type="ECO:0000256" key="3">
    <source>
        <dbReference type="ARBA" id="ARBA00022475"/>
    </source>
</evidence>
<evidence type="ECO:0000256" key="9">
    <source>
        <dbReference type="RuleBase" id="RU369079"/>
    </source>
</evidence>
<evidence type="ECO:0000256" key="5">
    <source>
        <dbReference type="ARBA" id="ARBA00022692"/>
    </source>
</evidence>
<name>A0A2P5TKE0_9GAMM</name>
<evidence type="ECO:0000256" key="2">
    <source>
        <dbReference type="ARBA" id="ARBA00022448"/>
    </source>
</evidence>